<evidence type="ECO:0000256" key="2">
    <source>
        <dbReference type="ARBA" id="ARBA00023015"/>
    </source>
</evidence>
<keyword evidence="4" id="KW-0804">Transcription</keyword>
<reference evidence="9" key="2">
    <citation type="submission" date="2025-08" db="UniProtKB">
        <authorList>
            <consortium name="RefSeq"/>
        </authorList>
    </citation>
    <scope>IDENTIFICATION</scope>
</reference>
<reference evidence="8" key="1">
    <citation type="journal article" date="2014" name="Nat. Genet.">
        <title>The genome of the stress-tolerant wild tomato species Solanum pennellii.</title>
        <authorList>
            <person name="Bolger A."/>
            <person name="Scossa F."/>
            <person name="Bolger M.E."/>
            <person name="Lanz C."/>
            <person name="Maumus F."/>
            <person name="Tohge T."/>
            <person name="Quesneville H."/>
            <person name="Alseekh S."/>
            <person name="Sorensen I."/>
            <person name="Lichtenstein G."/>
            <person name="Fich E.A."/>
            <person name="Conte M."/>
            <person name="Keller H."/>
            <person name="Schneeberger K."/>
            <person name="Schwacke R."/>
            <person name="Ofner I."/>
            <person name="Vrebalov J."/>
            <person name="Xu Y."/>
            <person name="Osorio S."/>
            <person name="Aflitos S.A."/>
            <person name="Schijlen E."/>
            <person name="Jimenez-Gomez J.M."/>
            <person name="Ryngajllo M."/>
            <person name="Kimura S."/>
            <person name="Kumar R."/>
            <person name="Koenig D."/>
            <person name="Headland L.R."/>
            <person name="Maloof J.N."/>
            <person name="Sinha N."/>
            <person name="van Ham R.C."/>
            <person name="Lankhorst R.K."/>
            <person name="Mao L."/>
            <person name="Vogel A."/>
            <person name="Arsova B."/>
            <person name="Panstruga R."/>
            <person name="Fei Z."/>
            <person name="Rose J.K."/>
            <person name="Zamir D."/>
            <person name="Carrari F."/>
            <person name="Giovannoni J.J."/>
            <person name="Weigel D."/>
            <person name="Usadel B."/>
            <person name="Fernie A.R."/>
        </authorList>
    </citation>
    <scope>NUCLEOTIDE SEQUENCE [LARGE SCALE GENOMIC DNA]</scope>
    <source>
        <strain evidence="8">cv. LA0716</strain>
    </source>
</reference>
<dbReference type="CDD" id="cd10017">
    <property type="entry name" value="B3_DNA"/>
    <property type="match status" value="1"/>
</dbReference>
<organism evidence="8 9">
    <name type="scientific">Solanum pennellii</name>
    <name type="common">Tomato</name>
    <name type="synonym">Lycopersicon pennellii</name>
    <dbReference type="NCBI Taxonomy" id="28526"/>
    <lineage>
        <taxon>Eukaryota</taxon>
        <taxon>Viridiplantae</taxon>
        <taxon>Streptophyta</taxon>
        <taxon>Embryophyta</taxon>
        <taxon>Tracheophyta</taxon>
        <taxon>Spermatophyta</taxon>
        <taxon>Magnoliopsida</taxon>
        <taxon>eudicotyledons</taxon>
        <taxon>Gunneridae</taxon>
        <taxon>Pentapetalae</taxon>
        <taxon>asterids</taxon>
        <taxon>lamiids</taxon>
        <taxon>Solanales</taxon>
        <taxon>Solanaceae</taxon>
        <taxon>Solanoideae</taxon>
        <taxon>Solaneae</taxon>
        <taxon>Solanum</taxon>
        <taxon>Solanum subgen. Lycopersicon</taxon>
    </lineage>
</organism>
<evidence type="ECO:0000256" key="6">
    <source>
        <dbReference type="SAM" id="MobiDB-lite"/>
    </source>
</evidence>
<comment type="subcellular location">
    <subcellularLocation>
        <location evidence="1">Nucleus</location>
    </subcellularLocation>
</comment>
<evidence type="ECO:0000313" key="9">
    <source>
        <dbReference type="RefSeq" id="XP_027767734.1"/>
    </source>
</evidence>
<feature type="region of interest" description="Disordered" evidence="6">
    <location>
        <begin position="241"/>
        <end position="308"/>
    </location>
</feature>
<evidence type="ECO:0000256" key="5">
    <source>
        <dbReference type="ARBA" id="ARBA00023242"/>
    </source>
</evidence>
<gene>
    <name evidence="9" type="primary">LOC114074008</name>
</gene>
<dbReference type="InterPro" id="IPR015300">
    <property type="entry name" value="DNA-bd_pseudobarrel_sf"/>
</dbReference>
<keyword evidence="8" id="KW-1185">Reference proteome</keyword>
<sequence>MEDQDVDENGSNNSEVVVIDNYSLSSVLIPNKFVQQHLPPIASGKSMILEFEDCGENNFMMEVVHSNYGDYYYIRTGWETFKNQHKLESGDLIYFSKKNDSYVIYSCKTDLQVSNESIERVQVLVKNFCAKDPKCLRLLKKEVEGNLDQHLIIQVGEEVILPLHDPIRKKSFIVQLLHADQEEYHIRGIGWEEYVAQHNLFIFDETTIFVNKVILDPTAEVQLVNISYHYEITYQTTATNQPQRKLKLSGTTTETSSAPASTAVDNSSAPPSTTVDNSSAPASTTVDNSSAPASTVVDNSSAPASTAVDNSCDDVYWLG</sequence>
<keyword evidence="3" id="KW-0238">DNA-binding</keyword>
<dbReference type="SUPFAM" id="SSF101936">
    <property type="entry name" value="DNA-binding pseudobarrel domain"/>
    <property type="match status" value="1"/>
</dbReference>
<feature type="compositionally biased region" description="Polar residues" evidence="6">
    <location>
        <begin position="264"/>
        <end position="308"/>
    </location>
</feature>
<dbReference type="GeneID" id="114074008"/>
<evidence type="ECO:0000256" key="1">
    <source>
        <dbReference type="ARBA" id="ARBA00004123"/>
    </source>
</evidence>
<evidence type="ECO:0000256" key="3">
    <source>
        <dbReference type="ARBA" id="ARBA00023125"/>
    </source>
</evidence>
<dbReference type="Proteomes" id="UP000694930">
    <property type="component" value="Chromosome 9"/>
</dbReference>
<feature type="compositionally biased region" description="Low complexity" evidence="6">
    <location>
        <begin position="251"/>
        <end position="263"/>
    </location>
</feature>
<proteinExistence type="predicted"/>
<dbReference type="InterPro" id="IPR003340">
    <property type="entry name" value="B3_DNA-bd"/>
</dbReference>
<accession>A0ABM1UW66</accession>
<evidence type="ECO:0000256" key="4">
    <source>
        <dbReference type="ARBA" id="ARBA00023163"/>
    </source>
</evidence>
<keyword evidence="2" id="KW-0805">Transcription regulation</keyword>
<name>A0ABM1UW66_SOLPN</name>
<dbReference type="Gene3D" id="2.40.330.10">
    <property type="entry name" value="DNA-binding pseudobarrel domain"/>
    <property type="match status" value="1"/>
</dbReference>
<evidence type="ECO:0000259" key="7">
    <source>
        <dbReference type="Pfam" id="PF02362"/>
    </source>
</evidence>
<keyword evidence="5" id="KW-0539">Nucleus</keyword>
<dbReference type="RefSeq" id="XP_027767734.1">
    <property type="nucleotide sequence ID" value="XM_027911933.1"/>
</dbReference>
<dbReference type="Pfam" id="PF02362">
    <property type="entry name" value="B3"/>
    <property type="match status" value="1"/>
</dbReference>
<protein>
    <submittedName>
        <fullName evidence="9">Uncharacterized protein LOC114074008</fullName>
    </submittedName>
</protein>
<evidence type="ECO:0000313" key="8">
    <source>
        <dbReference type="Proteomes" id="UP000694930"/>
    </source>
</evidence>
<feature type="domain" description="TF-B3" evidence="7">
    <location>
        <begin position="19"/>
        <end position="108"/>
    </location>
</feature>